<sequence>MSQTVIILTEDTLLPSDVEQILGLDDRTAETTYSVLVPTEAEHSVVSAFLNNLWLLDLKEAWEDLTGANDVDESTARAEAAQALGESVGALEKAGATVSSATVADDPIAAMKEELTSGDVIQVVAVTQPRPVEDTFHTNWADRAQEALGVPVLHFYSGTSFLGN</sequence>
<comment type="caution">
    <text evidence="1">The sequence shown here is derived from an EMBL/GenBank/DDBJ whole genome shotgun (WGS) entry which is preliminary data.</text>
</comment>
<dbReference type="AlphaFoldDB" id="A0A2U1ZS58"/>
<dbReference type="EMBL" id="PYHR01000002">
    <property type="protein sequence ID" value="PWD49791.1"/>
    <property type="molecule type" value="Genomic_DNA"/>
</dbReference>
<dbReference type="SUPFAM" id="SSF52402">
    <property type="entry name" value="Adenine nucleotide alpha hydrolases-like"/>
    <property type="match status" value="1"/>
</dbReference>
<proteinExistence type="predicted"/>
<dbReference type="InterPro" id="IPR014729">
    <property type="entry name" value="Rossmann-like_a/b/a_fold"/>
</dbReference>
<organism evidence="1 2">
    <name type="scientific">Serinibacter arcticus</name>
    <dbReference type="NCBI Taxonomy" id="1655435"/>
    <lineage>
        <taxon>Bacteria</taxon>
        <taxon>Bacillati</taxon>
        <taxon>Actinomycetota</taxon>
        <taxon>Actinomycetes</taxon>
        <taxon>Micrococcales</taxon>
        <taxon>Beutenbergiaceae</taxon>
        <taxon>Serinibacter</taxon>
    </lineage>
</organism>
<dbReference type="OrthoDB" id="3825223at2"/>
<reference evidence="1 2" key="1">
    <citation type="submission" date="2018-03" db="EMBL/GenBank/DDBJ databases">
        <title>Genome assembly of novel Miniimonas species PCH200.</title>
        <authorList>
            <person name="Thakur V."/>
            <person name="Kumar V."/>
            <person name="Singh D."/>
        </authorList>
    </citation>
    <scope>NUCLEOTIDE SEQUENCE [LARGE SCALE GENOMIC DNA]</scope>
    <source>
        <strain evidence="1 2">PCH200</strain>
    </source>
</reference>
<protein>
    <submittedName>
        <fullName evidence="1">Uncharacterized protein</fullName>
    </submittedName>
</protein>
<dbReference type="Gene3D" id="3.40.50.620">
    <property type="entry name" value="HUPs"/>
    <property type="match status" value="1"/>
</dbReference>
<evidence type="ECO:0000313" key="2">
    <source>
        <dbReference type="Proteomes" id="UP000245166"/>
    </source>
</evidence>
<gene>
    <name evidence="1" type="ORF">C8046_02860</name>
</gene>
<evidence type="ECO:0000313" key="1">
    <source>
        <dbReference type="EMBL" id="PWD49791.1"/>
    </source>
</evidence>
<dbReference type="Proteomes" id="UP000245166">
    <property type="component" value="Unassembled WGS sequence"/>
</dbReference>
<keyword evidence="2" id="KW-1185">Reference proteome</keyword>
<dbReference type="RefSeq" id="WP_109228174.1">
    <property type="nucleotide sequence ID" value="NZ_PYHR01000002.1"/>
</dbReference>
<accession>A0A2U1ZS58</accession>
<name>A0A2U1ZS58_9MICO</name>